<accession>A0AAD6XGK0</accession>
<dbReference type="EMBL" id="JARJCM010000001">
    <property type="protein sequence ID" value="KAJ7047360.1"/>
    <property type="molecule type" value="Genomic_DNA"/>
</dbReference>
<feature type="transmembrane region" description="Helical" evidence="1">
    <location>
        <begin position="12"/>
        <end position="36"/>
    </location>
</feature>
<evidence type="ECO:0008006" key="4">
    <source>
        <dbReference type="Google" id="ProtNLM"/>
    </source>
</evidence>
<proteinExistence type="predicted"/>
<feature type="transmembrane region" description="Helical" evidence="1">
    <location>
        <begin position="125"/>
        <end position="145"/>
    </location>
</feature>
<feature type="transmembrane region" description="Helical" evidence="1">
    <location>
        <begin position="42"/>
        <end position="63"/>
    </location>
</feature>
<evidence type="ECO:0000256" key="1">
    <source>
        <dbReference type="SAM" id="Phobius"/>
    </source>
</evidence>
<keyword evidence="1" id="KW-1133">Transmembrane helix</keyword>
<name>A0AAD6XGK0_9AGAR</name>
<organism evidence="2 3">
    <name type="scientific">Mycena alexandri</name>
    <dbReference type="NCBI Taxonomy" id="1745969"/>
    <lineage>
        <taxon>Eukaryota</taxon>
        <taxon>Fungi</taxon>
        <taxon>Dikarya</taxon>
        <taxon>Basidiomycota</taxon>
        <taxon>Agaricomycotina</taxon>
        <taxon>Agaricomycetes</taxon>
        <taxon>Agaricomycetidae</taxon>
        <taxon>Agaricales</taxon>
        <taxon>Marasmiineae</taxon>
        <taxon>Mycenaceae</taxon>
        <taxon>Mycena</taxon>
    </lineage>
</organism>
<reference evidence="2" key="1">
    <citation type="submission" date="2023-03" db="EMBL/GenBank/DDBJ databases">
        <title>Massive genome expansion in bonnet fungi (Mycena s.s.) driven by repeated elements and novel gene families across ecological guilds.</title>
        <authorList>
            <consortium name="Lawrence Berkeley National Laboratory"/>
            <person name="Harder C.B."/>
            <person name="Miyauchi S."/>
            <person name="Viragh M."/>
            <person name="Kuo A."/>
            <person name="Thoen E."/>
            <person name="Andreopoulos B."/>
            <person name="Lu D."/>
            <person name="Skrede I."/>
            <person name="Drula E."/>
            <person name="Henrissat B."/>
            <person name="Morin E."/>
            <person name="Kohler A."/>
            <person name="Barry K."/>
            <person name="LaButti K."/>
            <person name="Morin E."/>
            <person name="Salamov A."/>
            <person name="Lipzen A."/>
            <person name="Mereny Z."/>
            <person name="Hegedus B."/>
            <person name="Baldrian P."/>
            <person name="Stursova M."/>
            <person name="Weitz H."/>
            <person name="Taylor A."/>
            <person name="Grigoriev I.V."/>
            <person name="Nagy L.G."/>
            <person name="Martin F."/>
            <person name="Kauserud H."/>
        </authorList>
    </citation>
    <scope>NUCLEOTIDE SEQUENCE</scope>
    <source>
        <strain evidence="2">CBHHK200</strain>
    </source>
</reference>
<evidence type="ECO:0000313" key="2">
    <source>
        <dbReference type="EMBL" id="KAJ7047360.1"/>
    </source>
</evidence>
<dbReference type="Proteomes" id="UP001218188">
    <property type="component" value="Unassembled WGS sequence"/>
</dbReference>
<sequence>MTVRFANYRIAFYVVVFLLSGTVLGLAAHFAGIFLPHLHPDFSIFALLIPSITIFVFLLSLQFAQPRTEALTLFILWALWLAMAAWATDIIGPLQCDALTVETIPTKSGTIRQKEYCYEMKVIQAFSWMLFVLFTIAFGLLLTLVSQAERFGYNVWTLPIQELGWFGEGPGYYNHGQQGQQGAYQYPVYPQQQYGYPGPMAQGYAQSQQPVFQIHQGMNGGITGITQVPVSTV</sequence>
<evidence type="ECO:0000313" key="3">
    <source>
        <dbReference type="Proteomes" id="UP001218188"/>
    </source>
</evidence>
<comment type="caution">
    <text evidence="2">The sequence shown here is derived from an EMBL/GenBank/DDBJ whole genome shotgun (WGS) entry which is preliminary data.</text>
</comment>
<feature type="transmembrane region" description="Helical" evidence="1">
    <location>
        <begin position="70"/>
        <end position="87"/>
    </location>
</feature>
<keyword evidence="3" id="KW-1185">Reference proteome</keyword>
<protein>
    <recommendedName>
        <fullName evidence="4">MARVEL domain-containing protein</fullName>
    </recommendedName>
</protein>
<keyword evidence="1" id="KW-0472">Membrane</keyword>
<keyword evidence="1" id="KW-0812">Transmembrane</keyword>
<gene>
    <name evidence="2" type="ORF">C8F04DRAFT_985284</name>
</gene>
<dbReference type="AlphaFoldDB" id="A0AAD6XGK0"/>